<proteinExistence type="predicted"/>
<dbReference type="Gene3D" id="3.40.50.1460">
    <property type="match status" value="1"/>
</dbReference>
<dbReference type="EMBL" id="CP034562">
    <property type="protein sequence ID" value="AZQ62644.1"/>
    <property type="molecule type" value="Genomic_DNA"/>
</dbReference>
<feature type="chain" id="PRO_5018742121" description="Caspase family protein" evidence="2">
    <location>
        <begin position="35"/>
        <end position="581"/>
    </location>
</feature>
<feature type="compositionally biased region" description="Basic and acidic residues" evidence="1">
    <location>
        <begin position="297"/>
        <end position="317"/>
    </location>
</feature>
<feature type="compositionally biased region" description="Low complexity" evidence="1">
    <location>
        <begin position="323"/>
        <end position="333"/>
    </location>
</feature>
<dbReference type="AlphaFoldDB" id="A0A3Q9FLT8"/>
<dbReference type="InterPro" id="IPR029030">
    <property type="entry name" value="Caspase-like_dom_sf"/>
</dbReference>
<reference evidence="3 4" key="1">
    <citation type="submission" date="2018-12" db="EMBL/GenBank/DDBJ databases">
        <title>Flammeovirga pectinis sp. nov., isolated from the gut of the Korean scallop, Patinopecten yessoensis.</title>
        <authorList>
            <person name="Bae J.-W."/>
            <person name="Jeong Y.-S."/>
            <person name="Kang W."/>
        </authorList>
    </citation>
    <scope>NUCLEOTIDE SEQUENCE [LARGE SCALE GENOMIC DNA]</scope>
    <source>
        <strain evidence="3 4">L12M1</strain>
    </source>
</reference>
<dbReference type="GO" id="GO:0006508">
    <property type="term" value="P:proteolysis"/>
    <property type="evidence" value="ECO:0007669"/>
    <property type="project" value="TreeGrafter"/>
</dbReference>
<dbReference type="Proteomes" id="UP000267268">
    <property type="component" value="Chromosome 1"/>
</dbReference>
<dbReference type="KEGG" id="fll:EI427_10460"/>
<dbReference type="GO" id="GO:0005737">
    <property type="term" value="C:cytoplasm"/>
    <property type="evidence" value="ECO:0007669"/>
    <property type="project" value="TreeGrafter"/>
</dbReference>
<gene>
    <name evidence="3" type="ORF">EI427_10460</name>
</gene>
<evidence type="ECO:0008006" key="5">
    <source>
        <dbReference type="Google" id="ProtNLM"/>
    </source>
</evidence>
<keyword evidence="4" id="KW-1185">Reference proteome</keyword>
<dbReference type="SUPFAM" id="SSF82171">
    <property type="entry name" value="DPP6 N-terminal domain-like"/>
    <property type="match status" value="1"/>
</dbReference>
<protein>
    <recommendedName>
        <fullName evidence="5">Caspase family protein</fullName>
    </recommendedName>
</protein>
<dbReference type="InterPro" id="IPR011659">
    <property type="entry name" value="WD40"/>
</dbReference>
<accession>A0A3Q9FLT8</accession>
<dbReference type="InterPro" id="IPR050452">
    <property type="entry name" value="Metacaspase"/>
</dbReference>
<evidence type="ECO:0000313" key="3">
    <source>
        <dbReference type="EMBL" id="AZQ62644.1"/>
    </source>
</evidence>
<dbReference type="OrthoDB" id="976443at2"/>
<evidence type="ECO:0000313" key="4">
    <source>
        <dbReference type="Proteomes" id="UP000267268"/>
    </source>
</evidence>
<dbReference type="PANTHER" id="PTHR48104">
    <property type="entry name" value="METACASPASE-4"/>
    <property type="match status" value="1"/>
</dbReference>
<evidence type="ECO:0000256" key="1">
    <source>
        <dbReference type="SAM" id="MobiDB-lite"/>
    </source>
</evidence>
<dbReference type="GO" id="GO:0004197">
    <property type="term" value="F:cysteine-type endopeptidase activity"/>
    <property type="evidence" value="ECO:0007669"/>
    <property type="project" value="TreeGrafter"/>
</dbReference>
<dbReference type="SUPFAM" id="SSF52129">
    <property type="entry name" value="Caspase-like"/>
    <property type="match status" value="1"/>
</dbReference>
<keyword evidence="2" id="KW-0732">Signal</keyword>
<sequence>MQRYRLINRFKNSTVNRRQNLIFLLLFISSNVFSQTSFPEDFNLDGDERFPSITSDGETLLFAREKKEGFEFLLSNKIDGKFMPPTTLVLPPNMPYPTGPMISYDGRWIYFSAKKGDKGSDLYRMRRWGRRLGKPEPLKGAVNSAGYELFPSLTKDGKGLYFTRLEDASDPTDLKYAIYYSELTDKDMWGEPKRLEEPINLYSEKEPRILPDGKTLLFSSRINEDTFDYDVMLVQKQSDGSWSDPESIVSLNQDESNHSPCIDAVASKAYFSKNGTLNSISLSKVLPVSIYSSDKKEPVTKEGLTRSGDQEAKKETTDNNEATPTTKPTSSSSFSDLGFDIKQYEPRPVYRAIIIGVSEYQDPKINTLDNPVKDAASFKEILTQHYSFPEENVSFLLSPTREQLIETFDNVMEVSKENDHILIFYAGHGHWDTKRKAGYWLPSDAKAKNTANWVRNSTIKEYIASFRAKHVLLVSDACFSGSIFKTRAVTFSEADKSTKALEKLPSRKAMTSGTLKEVPDESIFVKYLQKRLLENKDPYISARALFDSFRVAVMNNSENVPQFGVINQTGDEGGDFIFIKK</sequence>
<organism evidence="3 4">
    <name type="scientific">Flammeovirga pectinis</name>
    <dbReference type="NCBI Taxonomy" id="2494373"/>
    <lineage>
        <taxon>Bacteria</taxon>
        <taxon>Pseudomonadati</taxon>
        <taxon>Bacteroidota</taxon>
        <taxon>Cytophagia</taxon>
        <taxon>Cytophagales</taxon>
        <taxon>Flammeovirgaceae</taxon>
        <taxon>Flammeovirga</taxon>
    </lineage>
</organism>
<evidence type="ECO:0000256" key="2">
    <source>
        <dbReference type="SAM" id="SignalP"/>
    </source>
</evidence>
<feature type="signal peptide" evidence="2">
    <location>
        <begin position="1"/>
        <end position="34"/>
    </location>
</feature>
<feature type="region of interest" description="Disordered" evidence="1">
    <location>
        <begin position="297"/>
        <end position="334"/>
    </location>
</feature>
<name>A0A3Q9FLT8_9BACT</name>
<dbReference type="InterPro" id="IPR011042">
    <property type="entry name" value="6-blade_b-propeller_TolB-like"/>
</dbReference>
<dbReference type="Pfam" id="PF07676">
    <property type="entry name" value="PD40"/>
    <property type="match status" value="4"/>
</dbReference>
<dbReference type="Gene3D" id="2.120.10.30">
    <property type="entry name" value="TolB, C-terminal domain"/>
    <property type="match status" value="1"/>
</dbReference>
<dbReference type="PANTHER" id="PTHR48104:SF30">
    <property type="entry name" value="METACASPASE-1"/>
    <property type="match status" value="1"/>
</dbReference>